<dbReference type="InterPro" id="IPR019885">
    <property type="entry name" value="Tscrpt_reg_HTH_AsnC-type_CS"/>
</dbReference>
<sequence length="156" mass="17250">MNRLRFKNQSLDSTDETLITVLAKNARISTAELARTVGLSAPSVAERIRRLEDVGVIRGYTVDIDPAALGFAITAWLRVRPLPGQLKKVAEMLANTPDFVECDRITGDDCFIAKAHVRSMQDLEVLIDRLLVYATTNTSVVQSSPFEARLPPLRAI</sequence>
<dbReference type="PROSITE" id="PS50956">
    <property type="entry name" value="HTH_ASNC_2"/>
    <property type="match status" value="1"/>
</dbReference>
<dbReference type="InterPro" id="IPR011008">
    <property type="entry name" value="Dimeric_a/b-barrel"/>
</dbReference>
<reference evidence="5 6" key="1">
    <citation type="submission" date="2020-04" db="EMBL/GenBank/DDBJ databases">
        <title>Rhodospirillaceae bacterium KN72 isolated from deep sea.</title>
        <authorList>
            <person name="Zhang D.-C."/>
        </authorList>
    </citation>
    <scope>NUCLEOTIDE SEQUENCE [LARGE SCALE GENOMIC DNA]</scope>
    <source>
        <strain evidence="5 6">KN72</strain>
    </source>
</reference>
<dbReference type="Gene3D" id="3.30.70.920">
    <property type="match status" value="1"/>
</dbReference>
<keyword evidence="3" id="KW-0804">Transcription</keyword>
<keyword evidence="2" id="KW-0238">DNA-binding</keyword>
<organism evidence="5 6">
    <name type="scientific">Pacificispira spongiicola</name>
    <dbReference type="NCBI Taxonomy" id="2729598"/>
    <lineage>
        <taxon>Bacteria</taxon>
        <taxon>Pseudomonadati</taxon>
        <taxon>Pseudomonadota</taxon>
        <taxon>Alphaproteobacteria</taxon>
        <taxon>Rhodospirillales</taxon>
        <taxon>Rhodospirillaceae</taxon>
        <taxon>Pacificispira</taxon>
    </lineage>
</organism>
<gene>
    <name evidence="5" type="ORF">HH303_00875</name>
</gene>
<dbReference type="Gene3D" id="1.10.10.10">
    <property type="entry name" value="Winged helix-like DNA-binding domain superfamily/Winged helix DNA-binding domain"/>
    <property type="match status" value="1"/>
</dbReference>
<dbReference type="PRINTS" id="PR00033">
    <property type="entry name" value="HTHASNC"/>
</dbReference>
<protein>
    <submittedName>
        <fullName evidence="5">Lrp/AsnC family transcriptional regulator</fullName>
    </submittedName>
</protein>
<dbReference type="EMBL" id="JABBNT010000001">
    <property type="protein sequence ID" value="NMM43010.1"/>
    <property type="molecule type" value="Genomic_DNA"/>
</dbReference>
<keyword evidence="1" id="KW-0805">Transcription regulation</keyword>
<evidence type="ECO:0000256" key="3">
    <source>
        <dbReference type="ARBA" id="ARBA00023163"/>
    </source>
</evidence>
<dbReference type="SUPFAM" id="SSF54909">
    <property type="entry name" value="Dimeric alpha+beta barrel"/>
    <property type="match status" value="1"/>
</dbReference>
<dbReference type="InterPro" id="IPR019887">
    <property type="entry name" value="Tscrpt_reg_AsnC/Lrp_C"/>
</dbReference>
<dbReference type="PROSITE" id="PS00519">
    <property type="entry name" value="HTH_ASNC_1"/>
    <property type="match status" value="1"/>
</dbReference>
<evidence type="ECO:0000259" key="4">
    <source>
        <dbReference type="PROSITE" id="PS50956"/>
    </source>
</evidence>
<evidence type="ECO:0000256" key="1">
    <source>
        <dbReference type="ARBA" id="ARBA00023015"/>
    </source>
</evidence>
<dbReference type="SUPFAM" id="SSF46785">
    <property type="entry name" value="Winged helix' DNA-binding domain"/>
    <property type="match status" value="1"/>
</dbReference>
<dbReference type="RefSeq" id="WP_169623322.1">
    <property type="nucleotide sequence ID" value="NZ_JABBNT010000001.1"/>
</dbReference>
<dbReference type="Proteomes" id="UP000539372">
    <property type="component" value="Unassembled WGS sequence"/>
</dbReference>
<evidence type="ECO:0000256" key="2">
    <source>
        <dbReference type="ARBA" id="ARBA00023125"/>
    </source>
</evidence>
<dbReference type="GO" id="GO:0043565">
    <property type="term" value="F:sequence-specific DNA binding"/>
    <property type="evidence" value="ECO:0007669"/>
    <property type="project" value="InterPro"/>
</dbReference>
<dbReference type="Pfam" id="PF13404">
    <property type="entry name" value="HTH_AsnC-type"/>
    <property type="match status" value="1"/>
</dbReference>
<dbReference type="Pfam" id="PF01037">
    <property type="entry name" value="AsnC_trans_reg"/>
    <property type="match status" value="1"/>
</dbReference>
<evidence type="ECO:0000313" key="5">
    <source>
        <dbReference type="EMBL" id="NMM43010.1"/>
    </source>
</evidence>
<dbReference type="InterPro" id="IPR036388">
    <property type="entry name" value="WH-like_DNA-bd_sf"/>
</dbReference>
<feature type="domain" description="HTH asnC-type" evidence="4">
    <location>
        <begin position="11"/>
        <end position="72"/>
    </location>
</feature>
<dbReference type="GO" id="GO:0005829">
    <property type="term" value="C:cytosol"/>
    <property type="evidence" value="ECO:0007669"/>
    <property type="project" value="TreeGrafter"/>
</dbReference>
<evidence type="ECO:0000313" key="6">
    <source>
        <dbReference type="Proteomes" id="UP000539372"/>
    </source>
</evidence>
<dbReference type="InterPro" id="IPR019888">
    <property type="entry name" value="Tscrpt_reg_AsnC-like"/>
</dbReference>
<dbReference type="PANTHER" id="PTHR30154:SF51">
    <property type="entry name" value="ASNC-FAMILY TRANSCRIPTIONAL REGULATORY PROTEIN"/>
    <property type="match status" value="1"/>
</dbReference>
<accession>A0A7Y0HCV8</accession>
<dbReference type="AlphaFoldDB" id="A0A7Y0HCV8"/>
<dbReference type="PANTHER" id="PTHR30154">
    <property type="entry name" value="LEUCINE-RESPONSIVE REGULATORY PROTEIN"/>
    <property type="match status" value="1"/>
</dbReference>
<name>A0A7Y0HCV8_9PROT</name>
<dbReference type="SMART" id="SM00344">
    <property type="entry name" value="HTH_ASNC"/>
    <property type="match status" value="1"/>
</dbReference>
<dbReference type="InterPro" id="IPR000485">
    <property type="entry name" value="AsnC-type_HTH_dom"/>
</dbReference>
<comment type="caution">
    <text evidence="5">The sequence shown here is derived from an EMBL/GenBank/DDBJ whole genome shotgun (WGS) entry which is preliminary data.</text>
</comment>
<dbReference type="GO" id="GO:0043200">
    <property type="term" value="P:response to amino acid"/>
    <property type="evidence" value="ECO:0007669"/>
    <property type="project" value="TreeGrafter"/>
</dbReference>
<keyword evidence="6" id="KW-1185">Reference proteome</keyword>
<dbReference type="InterPro" id="IPR036390">
    <property type="entry name" value="WH_DNA-bd_sf"/>
</dbReference>
<proteinExistence type="predicted"/>